<evidence type="ECO:0000313" key="2">
    <source>
        <dbReference type="Proteomes" id="UP000301751"/>
    </source>
</evidence>
<proteinExistence type="predicted"/>
<reference evidence="2" key="1">
    <citation type="submission" date="2019-03" db="EMBL/GenBank/DDBJ databases">
        <title>Aquabacterium pictum sp.nov., the first bacteriochlorophyll a-containing freshwater bacterium in the genus Aquabacterium of the class Betaproteobacteria.</title>
        <authorList>
            <person name="Hirose S."/>
            <person name="Tank M."/>
            <person name="Hara E."/>
            <person name="Tamaki H."/>
            <person name="Takaichi S."/>
            <person name="Haruta S."/>
            <person name="Hanada S."/>
        </authorList>
    </citation>
    <scope>NUCLEOTIDE SEQUENCE [LARGE SCALE GENOMIC DNA]</scope>
    <source>
        <strain evidence="2">W35</strain>
    </source>
</reference>
<comment type="caution">
    <text evidence="1">The sequence shown here is derived from an EMBL/GenBank/DDBJ whole genome shotgun (WGS) entry which is preliminary data.</text>
</comment>
<sequence>MGREASCAAQVGAETATVKALLEAQALILRGSLRRRWALAALQHLQVAGEALQFQADGEAVRLQLGAAEAGRWLLKIQTPPPSLAAKLGVAPGAPVWLHGAADDAALAQALAGATTTDPAAATQMLVVVIRPADLDAALQVHAGLACPGLWLVHRKGRGVALGDTAIRTVLRDRGYADHKTTAVSDTLTATRWRRG</sequence>
<dbReference type="EMBL" id="BJCL01000002">
    <property type="protein sequence ID" value="GCL61802.1"/>
    <property type="molecule type" value="Genomic_DNA"/>
</dbReference>
<dbReference type="OrthoDB" id="121137at2"/>
<dbReference type="RefSeq" id="WP_137731570.1">
    <property type="nucleotide sequence ID" value="NZ_BJCL01000002.1"/>
</dbReference>
<evidence type="ECO:0000313" key="1">
    <source>
        <dbReference type="EMBL" id="GCL61802.1"/>
    </source>
</evidence>
<gene>
    <name evidence="1" type="ORF">AQPW35_08830</name>
</gene>
<name>A0A480AP09_9BURK</name>
<dbReference type="AlphaFoldDB" id="A0A480AP09"/>
<keyword evidence="2" id="KW-1185">Reference proteome</keyword>
<accession>A0A480AP09</accession>
<dbReference type="Proteomes" id="UP000301751">
    <property type="component" value="Unassembled WGS sequence"/>
</dbReference>
<protein>
    <submittedName>
        <fullName evidence="1">Uncharacterized protein</fullName>
    </submittedName>
</protein>
<organism evidence="1 2">
    <name type="scientific">Pseudaquabacterium pictum</name>
    <dbReference type="NCBI Taxonomy" id="2315236"/>
    <lineage>
        <taxon>Bacteria</taxon>
        <taxon>Pseudomonadati</taxon>
        <taxon>Pseudomonadota</taxon>
        <taxon>Betaproteobacteria</taxon>
        <taxon>Burkholderiales</taxon>
        <taxon>Sphaerotilaceae</taxon>
        <taxon>Pseudaquabacterium</taxon>
    </lineage>
</organism>